<evidence type="ECO:0000256" key="3">
    <source>
        <dbReference type="ARBA" id="ARBA00023319"/>
    </source>
</evidence>
<proteinExistence type="predicted"/>
<evidence type="ECO:0000256" key="5">
    <source>
        <dbReference type="SAM" id="Phobius"/>
    </source>
</evidence>
<keyword evidence="5" id="KW-0472">Membrane</keyword>
<name>A0AAV8YIH6_9CUCU</name>
<evidence type="ECO:0000256" key="2">
    <source>
        <dbReference type="ARBA" id="ARBA00023180"/>
    </source>
</evidence>
<evidence type="ECO:0000256" key="1">
    <source>
        <dbReference type="ARBA" id="ARBA00023157"/>
    </source>
</evidence>
<feature type="compositionally biased region" description="Polar residues" evidence="4">
    <location>
        <begin position="278"/>
        <end position="301"/>
    </location>
</feature>
<evidence type="ECO:0000313" key="7">
    <source>
        <dbReference type="EMBL" id="KAJ8951083.1"/>
    </source>
</evidence>
<accession>A0AAV8YIH6</accession>
<keyword evidence="1" id="KW-1015">Disulfide bond</keyword>
<keyword evidence="5" id="KW-0812">Transmembrane</keyword>
<keyword evidence="2" id="KW-0325">Glycoprotein</keyword>
<sequence>MSCNLQIGAIKRLLYYYFLFNFREDRQVFGTYLMIPNVKNEDFGEYVCIISKPGNTIQRRVSIREKVKDVGAVNPNPVPVGKMILVMSVIFFIILVMVVLYLQYGLKLQVRIKDSFSGLEENDGKINDVLIVHSQKTPKSLVSSCRLWKTITVTNVVPGHCQPHQICVRYSDLHDDAQKCRRIIALISPAVVNEHWDASSILQALKQLQSLGPKFVCVALKELPKNQNEVKNSQGETLASLSRSVGVIFWERKNEAKFWYALRLSLPPKRRTEIVENRNATQGENNSRLTSNSEESLYNLV</sequence>
<dbReference type="PROSITE" id="PS50835">
    <property type="entry name" value="IG_LIKE"/>
    <property type="match status" value="1"/>
</dbReference>
<dbReference type="InterPro" id="IPR007110">
    <property type="entry name" value="Ig-like_dom"/>
</dbReference>
<organism evidence="7 8">
    <name type="scientific">Aromia moschata</name>
    <dbReference type="NCBI Taxonomy" id="1265417"/>
    <lineage>
        <taxon>Eukaryota</taxon>
        <taxon>Metazoa</taxon>
        <taxon>Ecdysozoa</taxon>
        <taxon>Arthropoda</taxon>
        <taxon>Hexapoda</taxon>
        <taxon>Insecta</taxon>
        <taxon>Pterygota</taxon>
        <taxon>Neoptera</taxon>
        <taxon>Endopterygota</taxon>
        <taxon>Coleoptera</taxon>
        <taxon>Polyphaga</taxon>
        <taxon>Cucujiformia</taxon>
        <taxon>Chrysomeloidea</taxon>
        <taxon>Cerambycidae</taxon>
        <taxon>Cerambycinae</taxon>
        <taxon>Callichromatini</taxon>
        <taxon>Aromia</taxon>
    </lineage>
</organism>
<dbReference type="InterPro" id="IPR035897">
    <property type="entry name" value="Toll_tir_struct_dom_sf"/>
</dbReference>
<keyword evidence="3" id="KW-0393">Immunoglobulin domain</keyword>
<gene>
    <name evidence="7" type="ORF">NQ318_003781</name>
</gene>
<dbReference type="AlphaFoldDB" id="A0AAV8YIH6"/>
<dbReference type="PANTHER" id="PTHR11890">
    <property type="entry name" value="INTERLEUKIN-1 RECEPTOR FAMILY MEMBER"/>
    <property type="match status" value="1"/>
</dbReference>
<dbReference type="PANTHER" id="PTHR11890:SF44">
    <property type="entry name" value="X-LINKED INTERLEUKIN-1 RECEPTOR ACCESSORY PROTEIN-LIKE 2"/>
    <property type="match status" value="1"/>
</dbReference>
<feature type="domain" description="Ig-like" evidence="6">
    <location>
        <begin position="1"/>
        <end position="62"/>
    </location>
</feature>
<protein>
    <recommendedName>
        <fullName evidence="6">Ig-like domain-containing protein</fullName>
    </recommendedName>
</protein>
<dbReference type="Proteomes" id="UP001162162">
    <property type="component" value="Unassembled WGS sequence"/>
</dbReference>
<reference evidence="7" key="1">
    <citation type="journal article" date="2023" name="Insect Mol. Biol.">
        <title>Genome sequencing provides insights into the evolution of gene families encoding plant cell wall-degrading enzymes in longhorned beetles.</title>
        <authorList>
            <person name="Shin N.R."/>
            <person name="Okamura Y."/>
            <person name="Kirsch R."/>
            <person name="Pauchet Y."/>
        </authorList>
    </citation>
    <scope>NUCLEOTIDE SEQUENCE</scope>
    <source>
        <strain evidence="7">AMC_N1</strain>
    </source>
</reference>
<evidence type="ECO:0000259" key="6">
    <source>
        <dbReference type="PROSITE" id="PS50835"/>
    </source>
</evidence>
<evidence type="ECO:0000313" key="8">
    <source>
        <dbReference type="Proteomes" id="UP001162162"/>
    </source>
</evidence>
<feature type="region of interest" description="Disordered" evidence="4">
    <location>
        <begin position="276"/>
        <end position="301"/>
    </location>
</feature>
<dbReference type="EMBL" id="JAPWTK010000090">
    <property type="protein sequence ID" value="KAJ8951083.1"/>
    <property type="molecule type" value="Genomic_DNA"/>
</dbReference>
<evidence type="ECO:0000256" key="4">
    <source>
        <dbReference type="SAM" id="MobiDB-lite"/>
    </source>
</evidence>
<dbReference type="InterPro" id="IPR015621">
    <property type="entry name" value="IL-1_rcpt_fam"/>
</dbReference>
<dbReference type="SUPFAM" id="SSF52200">
    <property type="entry name" value="Toll/Interleukin receptor TIR domain"/>
    <property type="match status" value="1"/>
</dbReference>
<feature type="transmembrane region" description="Helical" evidence="5">
    <location>
        <begin position="83"/>
        <end position="102"/>
    </location>
</feature>
<dbReference type="Gene3D" id="3.40.50.10140">
    <property type="entry name" value="Toll/interleukin-1 receptor homology (TIR) domain"/>
    <property type="match status" value="1"/>
</dbReference>
<comment type="caution">
    <text evidence="7">The sequence shown here is derived from an EMBL/GenBank/DDBJ whole genome shotgun (WGS) entry which is preliminary data.</text>
</comment>
<keyword evidence="8" id="KW-1185">Reference proteome</keyword>
<keyword evidence="5" id="KW-1133">Transmembrane helix</keyword>